<keyword evidence="2 4" id="KW-0442">Lipid degradation</keyword>
<feature type="active site" description="Nucleophile" evidence="4">
    <location>
        <position position="40"/>
    </location>
</feature>
<reference evidence="7" key="1">
    <citation type="submission" date="2021-04" db="EMBL/GenBank/DDBJ databases">
        <title>Genome based classification of Actinospica acidithermotolerans sp. nov., an actinobacterium isolated from an Indonesian hot spring.</title>
        <authorList>
            <person name="Kusuma A.B."/>
            <person name="Putra K.E."/>
            <person name="Nafisah S."/>
            <person name="Loh J."/>
            <person name="Nouioui I."/>
            <person name="Goodfellow M."/>
        </authorList>
    </citation>
    <scope>NUCLEOTIDE SEQUENCE</scope>
    <source>
        <strain evidence="7">MGRD01-02</strain>
    </source>
</reference>
<dbReference type="EMBL" id="JAGSOH010000022">
    <property type="protein sequence ID" value="MBR7826768.1"/>
    <property type="molecule type" value="Genomic_DNA"/>
</dbReference>
<evidence type="ECO:0000256" key="3">
    <source>
        <dbReference type="ARBA" id="ARBA00023098"/>
    </source>
</evidence>
<feature type="short sequence motif" description="GXGXXG" evidence="4">
    <location>
        <begin position="11"/>
        <end position="16"/>
    </location>
</feature>
<dbReference type="PROSITE" id="PS51635">
    <property type="entry name" value="PNPLA"/>
    <property type="match status" value="1"/>
</dbReference>
<feature type="active site" description="Proton acceptor" evidence="4">
    <location>
        <position position="164"/>
    </location>
</feature>
<keyword evidence="3 4" id="KW-0443">Lipid metabolism</keyword>
<feature type="region of interest" description="Disordered" evidence="5">
    <location>
        <begin position="284"/>
        <end position="303"/>
    </location>
</feature>
<evidence type="ECO:0000313" key="7">
    <source>
        <dbReference type="EMBL" id="MBR7826768.1"/>
    </source>
</evidence>
<dbReference type="Pfam" id="PF01734">
    <property type="entry name" value="Patatin"/>
    <property type="match status" value="1"/>
</dbReference>
<evidence type="ECO:0000256" key="2">
    <source>
        <dbReference type="ARBA" id="ARBA00022963"/>
    </source>
</evidence>
<feature type="short sequence motif" description="DGA/G" evidence="4">
    <location>
        <begin position="164"/>
        <end position="166"/>
    </location>
</feature>
<proteinExistence type="predicted"/>
<evidence type="ECO:0000313" key="8">
    <source>
        <dbReference type="Proteomes" id="UP000676325"/>
    </source>
</evidence>
<dbReference type="CDD" id="cd07209">
    <property type="entry name" value="Pat_hypo_Ecoli_Z1214_like"/>
    <property type="match status" value="1"/>
</dbReference>
<sequence>MSVETAFVLGGGGAWGAYEVGMLRALLEAGIEPDLILGTSVGAINGSAFAADPGLECVGRLEKVWTELDSGGVFEGSLFTRLSTAIRSRTHLFSNDTLRRLLADELAGARIEELALPFQCVAASIERAAEHWFTEGPVIEAVLASCAVPGLLPPVEIDGEHYLDGGLVDSVPLSRAVRLGARRIFILHAGLVEKPLAAPKQPWEVASVVFEIARRHRFTRAFTDLPAGAAAYLMPTGNTPDDPDEGIGRYLRYRDYSQAHDRIQRAYRASAAFLATLDAGADAASGKADTAGAEADAGGISRP</sequence>
<keyword evidence="8" id="KW-1185">Reference proteome</keyword>
<dbReference type="GO" id="GO:0016787">
    <property type="term" value="F:hydrolase activity"/>
    <property type="evidence" value="ECO:0007669"/>
    <property type="project" value="UniProtKB-UniRule"/>
</dbReference>
<evidence type="ECO:0000256" key="5">
    <source>
        <dbReference type="SAM" id="MobiDB-lite"/>
    </source>
</evidence>
<dbReference type="GO" id="GO:0016042">
    <property type="term" value="P:lipid catabolic process"/>
    <property type="evidence" value="ECO:0007669"/>
    <property type="project" value="UniProtKB-UniRule"/>
</dbReference>
<dbReference type="PANTHER" id="PTHR14226">
    <property type="entry name" value="NEUROPATHY TARGET ESTERASE/SWISS CHEESE D.MELANOGASTER"/>
    <property type="match status" value="1"/>
</dbReference>
<accession>A0A941IJ41</accession>
<dbReference type="AlphaFoldDB" id="A0A941IJ41"/>
<evidence type="ECO:0000259" key="6">
    <source>
        <dbReference type="PROSITE" id="PS51635"/>
    </source>
</evidence>
<dbReference type="InterPro" id="IPR016035">
    <property type="entry name" value="Acyl_Trfase/lysoPLipase"/>
</dbReference>
<evidence type="ECO:0000256" key="4">
    <source>
        <dbReference type="PROSITE-ProRule" id="PRU01161"/>
    </source>
</evidence>
<evidence type="ECO:0000256" key="1">
    <source>
        <dbReference type="ARBA" id="ARBA00022801"/>
    </source>
</evidence>
<dbReference type="InterPro" id="IPR050301">
    <property type="entry name" value="NTE"/>
</dbReference>
<dbReference type="PANTHER" id="PTHR14226:SF29">
    <property type="entry name" value="NEUROPATHY TARGET ESTERASE SWS"/>
    <property type="match status" value="1"/>
</dbReference>
<feature type="short sequence motif" description="GXSXG" evidence="4">
    <location>
        <begin position="38"/>
        <end position="42"/>
    </location>
</feature>
<dbReference type="InterPro" id="IPR002641">
    <property type="entry name" value="PNPLA_dom"/>
</dbReference>
<dbReference type="Gene3D" id="3.40.1090.10">
    <property type="entry name" value="Cytosolic phospholipase A2 catalytic domain"/>
    <property type="match status" value="2"/>
</dbReference>
<name>A0A941IJ41_9ACTN</name>
<organism evidence="7 8">
    <name type="scientific">Actinospica acidithermotolerans</name>
    <dbReference type="NCBI Taxonomy" id="2828514"/>
    <lineage>
        <taxon>Bacteria</taxon>
        <taxon>Bacillati</taxon>
        <taxon>Actinomycetota</taxon>
        <taxon>Actinomycetes</taxon>
        <taxon>Catenulisporales</taxon>
        <taxon>Actinospicaceae</taxon>
        <taxon>Actinospica</taxon>
    </lineage>
</organism>
<comment type="caution">
    <text evidence="7">The sequence shown here is derived from an EMBL/GenBank/DDBJ whole genome shotgun (WGS) entry which is preliminary data.</text>
</comment>
<gene>
    <name evidence="7" type="ORF">KDK95_10680</name>
</gene>
<feature type="domain" description="PNPLA" evidence="6">
    <location>
        <begin position="7"/>
        <end position="177"/>
    </location>
</feature>
<dbReference type="Proteomes" id="UP000676325">
    <property type="component" value="Unassembled WGS sequence"/>
</dbReference>
<protein>
    <submittedName>
        <fullName evidence="7">Patatin-like phospholipase family protein</fullName>
    </submittedName>
</protein>
<keyword evidence="1 4" id="KW-0378">Hydrolase</keyword>
<dbReference type="SUPFAM" id="SSF52151">
    <property type="entry name" value="FabD/lysophospholipase-like"/>
    <property type="match status" value="1"/>
</dbReference>